<dbReference type="AlphaFoldDB" id="E9RJC0"/>
<proteinExistence type="predicted"/>
<name>E9RJC0_BACNA</name>
<dbReference type="RefSeq" id="WP_013603295.1">
    <property type="nucleotide sequence ID" value="NC_015149.1"/>
</dbReference>
<reference evidence="1" key="2">
    <citation type="submission" date="2011-02" db="EMBL/GenBank/DDBJ databases">
        <title>Genetic factors for stable replication of pLS32 in Bacillus subtilis.</title>
        <authorList>
            <person name="Itaya M."/>
        </authorList>
    </citation>
    <scope>NUCLEOTIDE SEQUENCE</scope>
    <source>
        <strain evidence="1">IAM 11631</strain>
        <plasmid evidence="1">pLS32</plasmid>
    </source>
</reference>
<reference evidence="1" key="1">
    <citation type="journal article" date="1997" name="Proc. Natl. Acad. Sci. U.S.A.">
        <title>Experimental surgery to create subgenomes of Bacillus subtilis 168.</title>
        <authorList>
            <person name="Itaya M."/>
            <person name="Tanaka T."/>
        </authorList>
    </citation>
    <scope>NUCLEOTIDE SEQUENCE</scope>
    <source>
        <strain evidence="1">IAM 11631</strain>
        <plasmid evidence="1">pLS32</plasmid>
    </source>
</reference>
<accession>E9RJC0</accession>
<geneLocation type="plasmid" evidence="1">
    <name>pLS32</name>
</geneLocation>
<protein>
    <submittedName>
        <fullName evidence="1">Uncharacterized protein</fullName>
    </submittedName>
</protein>
<sequence length="344" mass="40245">MSFTSQRNFKGRLDGTTVHEINKKIDFEKTTLEERKKVVEEILNETNFYSEYFDGYFKTGITTKDFLSHQNNVCKSLDRMATYLLTSDEIKKEEEQEKTEYIFYSDERYFQKKVEKEQSIESLTNSDSNDFSENVIHFLKKEEGNKILLRPQSITASDLERDDWLGEILRSYKPFYDFVTQKLKNKEGNRFILSRIKGQLQHDMIYSKDTLLGVFGYNLKYFSQSTEYDIDVFDFTNPLHLKGDVVETESGKTISAKGLLFLKPDFDPNDDFSFILLDLKSTIEKAELTDFEKEVLRQTQNGLTQEEIAANFNTYQMKISRTIDRIVKKVAAVGDKYDAEETEV</sequence>
<dbReference type="EMBL" id="AB615353">
    <property type="protein sequence ID" value="BAJ77015.1"/>
    <property type="molecule type" value="Genomic_DNA"/>
</dbReference>
<organism evidence="1">
    <name type="scientific">Bacillus subtilis subsp. natto</name>
    <dbReference type="NCBI Taxonomy" id="86029"/>
    <lineage>
        <taxon>Bacteria</taxon>
        <taxon>Bacillati</taxon>
        <taxon>Bacillota</taxon>
        <taxon>Bacilli</taxon>
        <taxon>Bacillales</taxon>
        <taxon>Bacillaceae</taxon>
        <taxon>Bacillus</taxon>
    </lineage>
</organism>
<keyword evidence="1" id="KW-0614">Plasmid</keyword>
<evidence type="ECO:0000313" key="1">
    <source>
        <dbReference type="EMBL" id="BAJ77015.1"/>
    </source>
</evidence>